<dbReference type="EMBL" id="KF900407">
    <property type="protein sequence ID" value="AIE93898.1"/>
    <property type="molecule type" value="Genomic_DNA"/>
</dbReference>
<sequence>MIKMAEIIVETLSSSSGGAIFQVKVRDESGQTEHRVRMSHDYHQKLANGKTPEEFIKTCFEFLLSKESKDSILSEFDVPKISTFFSEFEEEIKKM</sequence>
<evidence type="ECO:0000313" key="1">
    <source>
        <dbReference type="EMBL" id="AIE93898.1"/>
    </source>
</evidence>
<reference evidence="1" key="1">
    <citation type="journal article" date="2014" name="Genome Biol. Evol.">
        <title>Pangenome evidence for extensive interdomain horizontal transfer affecting lineage core and shell genes in uncultured planktonic thaumarchaeota and euryarchaeota.</title>
        <authorList>
            <person name="Deschamps P."/>
            <person name="Zivanovic Y."/>
            <person name="Moreira D."/>
            <person name="Rodriguez-Valera F."/>
            <person name="Lopez-Garcia P."/>
        </authorList>
    </citation>
    <scope>NUCLEOTIDE SEQUENCE</scope>
</reference>
<protein>
    <submittedName>
        <fullName evidence="1">Uncharacterized protein</fullName>
    </submittedName>
</protein>
<accession>A0A075FRF0</accession>
<organism evidence="1">
    <name type="scientific">uncultured marine thaumarchaeote AD1000_41_C07</name>
    <dbReference type="NCBI Taxonomy" id="1455916"/>
    <lineage>
        <taxon>Archaea</taxon>
        <taxon>Nitrososphaerota</taxon>
        <taxon>environmental samples</taxon>
    </lineage>
</organism>
<proteinExistence type="predicted"/>
<dbReference type="AlphaFoldDB" id="A0A075FRF0"/>
<name>A0A075FRF0_9ARCH</name>